<reference evidence="1 2" key="1">
    <citation type="submission" date="2019-02" db="EMBL/GenBank/DDBJ databases">
        <title>Deep-cultivation of Planctomycetes and their phenomic and genomic characterization uncovers novel biology.</title>
        <authorList>
            <person name="Wiegand S."/>
            <person name="Jogler M."/>
            <person name="Boedeker C."/>
            <person name="Pinto D."/>
            <person name="Vollmers J."/>
            <person name="Rivas-Marin E."/>
            <person name="Kohn T."/>
            <person name="Peeters S.H."/>
            <person name="Heuer A."/>
            <person name="Rast P."/>
            <person name="Oberbeckmann S."/>
            <person name="Bunk B."/>
            <person name="Jeske O."/>
            <person name="Meyerdierks A."/>
            <person name="Storesund J.E."/>
            <person name="Kallscheuer N."/>
            <person name="Luecker S."/>
            <person name="Lage O.M."/>
            <person name="Pohl T."/>
            <person name="Merkel B.J."/>
            <person name="Hornburger P."/>
            <person name="Mueller R.-W."/>
            <person name="Bruemmer F."/>
            <person name="Labrenz M."/>
            <person name="Spormann A.M."/>
            <person name="Op den Camp H."/>
            <person name="Overmann J."/>
            <person name="Amann R."/>
            <person name="Jetten M.S.M."/>
            <person name="Mascher T."/>
            <person name="Medema M.H."/>
            <person name="Devos D.P."/>
            <person name="Kaster A.-K."/>
            <person name="Ovreas L."/>
            <person name="Rohde M."/>
            <person name="Galperin M.Y."/>
            <person name="Jogler C."/>
        </authorList>
    </citation>
    <scope>NUCLEOTIDE SEQUENCE [LARGE SCALE GENOMIC DNA]</scope>
    <source>
        <strain evidence="1 2">EC9</strain>
    </source>
</reference>
<name>A0A517M3U1_9BACT</name>
<dbReference type="EMBL" id="CP036261">
    <property type="protein sequence ID" value="QDS89514.1"/>
    <property type="molecule type" value="Genomic_DNA"/>
</dbReference>
<keyword evidence="2" id="KW-1185">Reference proteome</keyword>
<evidence type="ECO:0000313" key="1">
    <source>
        <dbReference type="EMBL" id="QDS89514.1"/>
    </source>
</evidence>
<dbReference type="KEGG" id="ruv:EC9_37140"/>
<dbReference type="OrthoDB" id="282284at2"/>
<sequence length="103" mass="11181">MNLELFIFVLPATYTGAVEDCGASLNNGLGHEALDGDFCVDENDGTMISYRVPDLSGTPGSFLLGENTFKLENGTCFVLTSDYEAEQLPFKTKVDALAHLARR</sequence>
<organism evidence="1 2">
    <name type="scientific">Rosistilla ulvae</name>
    <dbReference type="NCBI Taxonomy" id="1930277"/>
    <lineage>
        <taxon>Bacteria</taxon>
        <taxon>Pseudomonadati</taxon>
        <taxon>Planctomycetota</taxon>
        <taxon>Planctomycetia</taxon>
        <taxon>Pirellulales</taxon>
        <taxon>Pirellulaceae</taxon>
        <taxon>Rosistilla</taxon>
    </lineage>
</organism>
<proteinExistence type="predicted"/>
<evidence type="ECO:0000313" key="2">
    <source>
        <dbReference type="Proteomes" id="UP000319557"/>
    </source>
</evidence>
<gene>
    <name evidence="1" type="ORF">EC9_37140</name>
</gene>
<protein>
    <submittedName>
        <fullName evidence="1">Uncharacterized protein</fullName>
    </submittedName>
</protein>
<accession>A0A517M3U1</accession>
<dbReference type="AlphaFoldDB" id="A0A517M3U1"/>
<dbReference type="Proteomes" id="UP000319557">
    <property type="component" value="Chromosome"/>
</dbReference>
<dbReference type="RefSeq" id="WP_145347271.1">
    <property type="nucleotide sequence ID" value="NZ_CP036261.1"/>
</dbReference>